<protein>
    <submittedName>
        <fullName evidence="3">Uncharacterized protein</fullName>
    </submittedName>
</protein>
<dbReference type="RefSeq" id="WP_194697957.1">
    <property type="nucleotide sequence ID" value="NZ_JADKPO010000032.1"/>
</dbReference>
<feature type="transmembrane region" description="Helical" evidence="2">
    <location>
        <begin position="62"/>
        <end position="81"/>
    </location>
</feature>
<feature type="transmembrane region" description="Helical" evidence="2">
    <location>
        <begin position="224"/>
        <end position="244"/>
    </location>
</feature>
<feature type="transmembrane region" description="Helical" evidence="2">
    <location>
        <begin position="415"/>
        <end position="435"/>
    </location>
</feature>
<comment type="caution">
    <text evidence="3">The sequence shown here is derived from an EMBL/GenBank/DDBJ whole genome shotgun (WGS) entry which is preliminary data.</text>
</comment>
<dbReference type="AlphaFoldDB" id="A0A930VTV9"/>
<keyword evidence="2" id="KW-0472">Membrane</keyword>
<evidence type="ECO:0000256" key="1">
    <source>
        <dbReference type="SAM" id="MobiDB-lite"/>
    </source>
</evidence>
<proteinExistence type="predicted"/>
<feature type="transmembrane region" description="Helical" evidence="2">
    <location>
        <begin position="256"/>
        <end position="274"/>
    </location>
</feature>
<keyword evidence="2" id="KW-0812">Transmembrane</keyword>
<accession>A0A930VTV9</accession>
<keyword evidence="2" id="KW-1133">Transmembrane helix</keyword>
<dbReference type="Proteomes" id="UP000660668">
    <property type="component" value="Unassembled WGS sequence"/>
</dbReference>
<organism evidence="3 4">
    <name type="scientific">Nocardioides agariphilus</name>
    <dbReference type="NCBI Taxonomy" id="433664"/>
    <lineage>
        <taxon>Bacteria</taxon>
        <taxon>Bacillati</taxon>
        <taxon>Actinomycetota</taxon>
        <taxon>Actinomycetes</taxon>
        <taxon>Propionibacteriales</taxon>
        <taxon>Nocardioidaceae</taxon>
        <taxon>Nocardioides</taxon>
    </lineage>
</organism>
<evidence type="ECO:0000313" key="4">
    <source>
        <dbReference type="Proteomes" id="UP000660668"/>
    </source>
</evidence>
<evidence type="ECO:0000256" key="2">
    <source>
        <dbReference type="SAM" id="Phobius"/>
    </source>
</evidence>
<evidence type="ECO:0000313" key="3">
    <source>
        <dbReference type="EMBL" id="MBF4769810.1"/>
    </source>
</evidence>
<sequence>MSQATQGAPAPPPTKASVGTPARAPVVSAPSGAFATLGSSREDEGARLLAARVPTTLNRLRLAAVAICLVFAAITALQLALSWQANRTAAADTEQLIRVQGIKTSLLRADALATNAFLIGGLEPAEQRAAYDDAIDQTVRSITDAADAQPADRAALNALSSAVLDYAGNMELARANNRQGLPVGGAYLRKASSELRSTALPIVDELVNANSTRTRDAMGAHHPWYVFLPALVGVALLWLVNRWVGRHFHRRVNPGLFLALVAVGLVGVVAAFVVNGQQNQNDDLDAGEFQAVVDGATARTAANDAKANESLRLIARGSGQAFEDAWVAAAATVDQALLEPGLSGLQGAWSTYESQHQEIVDLDMGGQWDDAVAAATSSETGSSSDTFAQFDRQLQDALSRSGAVTTDTLTTGNTVLLVLAALALLAGLGGAFFAASGINQRLKEYA</sequence>
<dbReference type="EMBL" id="JADKPO010000032">
    <property type="protein sequence ID" value="MBF4769810.1"/>
    <property type="molecule type" value="Genomic_DNA"/>
</dbReference>
<name>A0A930VTV9_9ACTN</name>
<reference evidence="3" key="1">
    <citation type="submission" date="2020-11" db="EMBL/GenBank/DDBJ databases">
        <title>Nocardioides cynanchi sp. nov., isolated from soil of rhizosphere of Cynanchum wilfordii.</title>
        <authorList>
            <person name="Lee J.-S."/>
            <person name="Suh M.K."/>
            <person name="Kim J.-S."/>
        </authorList>
    </citation>
    <scope>NUCLEOTIDE SEQUENCE</scope>
    <source>
        <strain evidence="3">KCTC 19276</strain>
    </source>
</reference>
<gene>
    <name evidence="3" type="ORF">ISU10_18730</name>
</gene>
<keyword evidence="4" id="KW-1185">Reference proteome</keyword>
<feature type="region of interest" description="Disordered" evidence="1">
    <location>
        <begin position="1"/>
        <end position="22"/>
    </location>
</feature>